<evidence type="ECO:0000313" key="10">
    <source>
        <dbReference type="Proteomes" id="UP001286313"/>
    </source>
</evidence>
<protein>
    <recommendedName>
        <fullName evidence="7">Palmitoyltransferase</fullName>
        <ecNumber evidence="7">2.3.1.225</ecNumber>
    </recommendedName>
</protein>
<comment type="domain">
    <text evidence="7">The DHHC domain is required for palmitoyltransferase activity.</text>
</comment>
<dbReference type="InterPro" id="IPR039859">
    <property type="entry name" value="PFA4/ZDH16/20/ERF2-like"/>
</dbReference>
<feature type="transmembrane region" description="Helical" evidence="7">
    <location>
        <begin position="218"/>
        <end position="239"/>
    </location>
</feature>
<gene>
    <name evidence="9" type="ORF">Pcinc_028465</name>
</gene>
<organism evidence="9 10">
    <name type="scientific">Petrolisthes cinctipes</name>
    <name type="common">Flat porcelain crab</name>
    <dbReference type="NCBI Taxonomy" id="88211"/>
    <lineage>
        <taxon>Eukaryota</taxon>
        <taxon>Metazoa</taxon>
        <taxon>Ecdysozoa</taxon>
        <taxon>Arthropoda</taxon>
        <taxon>Crustacea</taxon>
        <taxon>Multicrustacea</taxon>
        <taxon>Malacostraca</taxon>
        <taxon>Eumalacostraca</taxon>
        <taxon>Eucarida</taxon>
        <taxon>Decapoda</taxon>
        <taxon>Pleocyemata</taxon>
        <taxon>Anomura</taxon>
        <taxon>Galatheoidea</taxon>
        <taxon>Porcellanidae</taxon>
        <taxon>Petrolisthes</taxon>
    </lineage>
</organism>
<evidence type="ECO:0000256" key="3">
    <source>
        <dbReference type="ARBA" id="ARBA00022692"/>
    </source>
</evidence>
<feature type="transmembrane region" description="Helical" evidence="7">
    <location>
        <begin position="126"/>
        <end position="148"/>
    </location>
</feature>
<feature type="transmembrane region" description="Helical" evidence="7">
    <location>
        <begin position="251"/>
        <end position="271"/>
    </location>
</feature>
<dbReference type="Proteomes" id="UP001286313">
    <property type="component" value="Unassembled WGS sequence"/>
</dbReference>
<keyword evidence="2 7" id="KW-0808">Transferase</keyword>
<evidence type="ECO:0000256" key="6">
    <source>
        <dbReference type="ARBA" id="ARBA00023315"/>
    </source>
</evidence>
<evidence type="ECO:0000256" key="2">
    <source>
        <dbReference type="ARBA" id="ARBA00022679"/>
    </source>
</evidence>
<evidence type="ECO:0000256" key="4">
    <source>
        <dbReference type="ARBA" id="ARBA00022989"/>
    </source>
</evidence>
<evidence type="ECO:0000256" key="1">
    <source>
        <dbReference type="ARBA" id="ARBA00004141"/>
    </source>
</evidence>
<evidence type="ECO:0000256" key="7">
    <source>
        <dbReference type="RuleBase" id="RU079119"/>
    </source>
</evidence>
<dbReference type="GO" id="GO:0019706">
    <property type="term" value="F:protein-cysteine S-palmitoyltransferase activity"/>
    <property type="evidence" value="ECO:0007669"/>
    <property type="project" value="UniProtKB-EC"/>
</dbReference>
<evidence type="ECO:0000313" key="9">
    <source>
        <dbReference type="EMBL" id="KAK3865963.1"/>
    </source>
</evidence>
<keyword evidence="10" id="KW-1185">Reference proteome</keyword>
<dbReference type="GO" id="GO:0016020">
    <property type="term" value="C:membrane"/>
    <property type="evidence" value="ECO:0007669"/>
    <property type="project" value="UniProtKB-SubCell"/>
</dbReference>
<name>A0AAE1F2A5_PETCI</name>
<comment type="subcellular location">
    <subcellularLocation>
        <location evidence="1">Membrane</location>
        <topology evidence="1">Multi-pass membrane protein</topology>
    </subcellularLocation>
</comment>
<dbReference type="EC" id="2.3.1.225" evidence="7"/>
<accession>A0AAE1F2A5</accession>
<comment type="caution">
    <text evidence="9">The sequence shown here is derived from an EMBL/GenBank/DDBJ whole genome shotgun (WGS) entry which is preliminary data.</text>
</comment>
<reference evidence="9" key="1">
    <citation type="submission" date="2023-10" db="EMBL/GenBank/DDBJ databases">
        <title>Genome assemblies of two species of porcelain crab, Petrolisthes cinctipes and Petrolisthes manimaculis (Anomura: Porcellanidae).</title>
        <authorList>
            <person name="Angst P."/>
        </authorList>
    </citation>
    <scope>NUCLEOTIDE SEQUENCE</scope>
    <source>
        <strain evidence="9">PB745_01</strain>
        <tissue evidence="9">Gill</tissue>
    </source>
</reference>
<keyword evidence="5 7" id="KW-0472">Membrane</keyword>
<dbReference type="AlphaFoldDB" id="A0AAE1F2A5"/>
<dbReference type="InterPro" id="IPR001594">
    <property type="entry name" value="Palmitoyltrfase_DHHC"/>
</dbReference>
<keyword evidence="4 7" id="KW-1133">Transmembrane helix</keyword>
<evidence type="ECO:0000259" key="8">
    <source>
        <dbReference type="Pfam" id="PF01529"/>
    </source>
</evidence>
<evidence type="ECO:0000256" key="5">
    <source>
        <dbReference type="ARBA" id="ARBA00023136"/>
    </source>
</evidence>
<dbReference type="PANTHER" id="PTHR12246">
    <property type="entry name" value="PALMITOYLTRANSFERASE ZDHHC16"/>
    <property type="match status" value="1"/>
</dbReference>
<keyword evidence="3 7" id="KW-0812">Transmembrane</keyword>
<feature type="transmembrane region" description="Helical" evidence="7">
    <location>
        <begin position="283"/>
        <end position="306"/>
    </location>
</feature>
<dbReference type="Pfam" id="PF01529">
    <property type="entry name" value="DHHC"/>
    <property type="match status" value="1"/>
</dbReference>
<feature type="transmembrane region" description="Helical" evidence="7">
    <location>
        <begin position="99"/>
        <end position="120"/>
    </location>
</feature>
<comment type="similarity">
    <text evidence="7">Belongs to the DHHC palmitoyltransferase family.</text>
</comment>
<comment type="catalytic activity">
    <reaction evidence="7">
        <text>L-cysteinyl-[protein] + hexadecanoyl-CoA = S-hexadecanoyl-L-cysteinyl-[protein] + CoA</text>
        <dbReference type="Rhea" id="RHEA:36683"/>
        <dbReference type="Rhea" id="RHEA-COMP:10131"/>
        <dbReference type="Rhea" id="RHEA-COMP:11032"/>
        <dbReference type="ChEBI" id="CHEBI:29950"/>
        <dbReference type="ChEBI" id="CHEBI:57287"/>
        <dbReference type="ChEBI" id="CHEBI:57379"/>
        <dbReference type="ChEBI" id="CHEBI:74151"/>
        <dbReference type="EC" id="2.3.1.225"/>
    </reaction>
</comment>
<proteinExistence type="inferred from homology"/>
<dbReference type="EMBL" id="JAWQEG010003498">
    <property type="protein sequence ID" value="KAK3865963.1"/>
    <property type="molecule type" value="Genomic_DNA"/>
</dbReference>
<dbReference type="PROSITE" id="PS50216">
    <property type="entry name" value="DHHC"/>
    <property type="match status" value="1"/>
</dbReference>
<keyword evidence="6 7" id="KW-0012">Acyltransferase</keyword>
<feature type="domain" description="Palmitoyltransferase DHHC" evidence="8">
    <location>
        <begin position="173"/>
        <end position="316"/>
    </location>
</feature>
<sequence length="361" mass="41478">MYSMFVFSLHVVCLQEPRPVSQFNGLMGETVLLNRFIPPLPSDLQLRGHTADQGPSACVGNSGGSSACWMRSPLCLCRRAWSSFVNVDKLSILRKLVDFLTSLAPLTTFVIIFLLCYYSYQLLKASGFNTIIVYFFIIEIFGNWLLFFCTKSYIDKSSGNSELAAGLSHEDCKQLRYCPTCKIYKPERSHHCSLCDRCIHQRDHHCFFLGTCVGGYNLCYFILFCFYACIGCIFAARLLHTYYSGTYLRAFWSSEVLYYFYPVTLVMWLLGKAELAEVGWVTLLYVSSATVVFTGFCVIQQLVYVLRGQTAYEYNKGLLMVHRSASHNFLHVFGRYWILHILIPFPRRRSETDPRSFLKIV</sequence>